<evidence type="ECO:0000313" key="2">
    <source>
        <dbReference type="Proteomes" id="UP000007058"/>
    </source>
</evidence>
<dbReference type="RefSeq" id="WP_011382864.1">
    <property type="nucleotide sequence ID" value="NC_007626.1"/>
</dbReference>
<dbReference type="Proteomes" id="UP000007058">
    <property type="component" value="Chromosome"/>
</dbReference>
<dbReference type="AlphaFoldDB" id="Q2WAA1"/>
<proteinExistence type="predicted"/>
<sequence length="245" mass="27496">MQKTSLIRYLARPNRSRAPSPATVAQALDWSETTVNKVIADINADGIYAIRPGRGGGLTLTGGITDEKQTYGHIENNIEDWVRQNVYGRHGVTMQKTKPTHKGRLPGKWSNPDFAMLCVHKFLHAPNSQLELVTVEAKHAAKQFDVSAVYEALAQTRASHYGLLFFYDDPVDSRSANGLQDVLEEIKIECVRLGIGLVITEYPCDPAYWNYLIPAKEHKPDMRRVDAFINDAFDTAEKDWLARAL</sequence>
<keyword evidence="2" id="KW-1185">Reference proteome</keyword>
<evidence type="ECO:0000313" key="1">
    <source>
        <dbReference type="EMBL" id="BAE49224.1"/>
    </source>
</evidence>
<organism evidence="1 2">
    <name type="scientific">Paramagnetospirillum magneticum (strain ATCC 700264 / AMB-1)</name>
    <name type="common">Magnetospirillum magneticum</name>
    <dbReference type="NCBI Taxonomy" id="342108"/>
    <lineage>
        <taxon>Bacteria</taxon>
        <taxon>Pseudomonadati</taxon>
        <taxon>Pseudomonadota</taxon>
        <taxon>Alphaproteobacteria</taxon>
        <taxon>Rhodospirillales</taxon>
        <taxon>Magnetospirillaceae</taxon>
        <taxon>Paramagnetospirillum</taxon>
    </lineage>
</organism>
<dbReference type="OrthoDB" id="8444337at2"/>
<dbReference type="HOGENOM" id="CLU_1132520_0_0_5"/>
<dbReference type="STRING" id="342108.amb0420"/>
<reference evidence="1 2" key="1">
    <citation type="journal article" date="2005" name="DNA Res.">
        <title>Complete genome sequence of the facultative anaerobic magnetotactic bacterium Magnetospirillum sp. strain AMB-1.</title>
        <authorList>
            <person name="Matsunaga T."/>
            <person name="Okamura Y."/>
            <person name="Fukuda Y."/>
            <person name="Wahyudi A.T."/>
            <person name="Murase Y."/>
            <person name="Takeyama H."/>
        </authorList>
    </citation>
    <scope>NUCLEOTIDE SEQUENCE [LARGE SCALE GENOMIC DNA]</scope>
    <source>
        <strain evidence="2">ATCC 700264 / AMB-1</strain>
    </source>
</reference>
<dbReference type="KEGG" id="mag:amb0420"/>
<protein>
    <submittedName>
        <fullName evidence="1">Uncharacterized protein</fullName>
    </submittedName>
</protein>
<gene>
    <name evidence="1" type="ordered locus">amb0420</name>
</gene>
<accession>Q2WAA1</accession>
<dbReference type="EMBL" id="AP007255">
    <property type="protein sequence ID" value="BAE49224.1"/>
    <property type="molecule type" value="Genomic_DNA"/>
</dbReference>
<name>Q2WAA1_PARM1</name>